<organism evidence="2 3">
    <name type="scientific">Cherax quadricarinatus</name>
    <name type="common">Australian red claw crayfish</name>
    <dbReference type="NCBI Taxonomy" id="27406"/>
    <lineage>
        <taxon>Eukaryota</taxon>
        <taxon>Metazoa</taxon>
        <taxon>Ecdysozoa</taxon>
        <taxon>Arthropoda</taxon>
        <taxon>Crustacea</taxon>
        <taxon>Multicrustacea</taxon>
        <taxon>Malacostraca</taxon>
        <taxon>Eumalacostraca</taxon>
        <taxon>Eucarida</taxon>
        <taxon>Decapoda</taxon>
        <taxon>Pleocyemata</taxon>
        <taxon>Astacidea</taxon>
        <taxon>Parastacoidea</taxon>
        <taxon>Parastacidae</taxon>
        <taxon>Cherax</taxon>
    </lineage>
</organism>
<feature type="region of interest" description="Disordered" evidence="1">
    <location>
        <begin position="1"/>
        <end position="21"/>
    </location>
</feature>
<dbReference type="EMBL" id="JARKIK010000027">
    <property type="protein sequence ID" value="KAK8742929.1"/>
    <property type="molecule type" value="Genomic_DNA"/>
</dbReference>
<comment type="caution">
    <text evidence="2">The sequence shown here is derived from an EMBL/GenBank/DDBJ whole genome shotgun (WGS) entry which is preliminary data.</text>
</comment>
<proteinExistence type="predicted"/>
<feature type="non-terminal residue" evidence="2">
    <location>
        <position position="122"/>
    </location>
</feature>
<evidence type="ECO:0000313" key="2">
    <source>
        <dbReference type="EMBL" id="KAK8742929.1"/>
    </source>
</evidence>
<keyword evidence="3" id="KW-1185">Reference proteome</keyword>
<evidence type="ECO:0000313" key="3">
    <source>
        <dbReference type="Proteomes" id="UP001445076"/>
    </source>
</evidence>
<accession>A0AAW0XR63</accession>
<feature type="compositionally biased region" description="Basic and acidic residues" evidence="1">
    <location>
        <begin position="11"/>
        <end position="21"/>
    </location>
</feature>
<reference evidence="2 3" key="1">
    <citation type="journal article" date="2024" name="BMC Genomics">
        <title>Genome assembly of redclaw crayfish (Cherax quadricarinatus) provides insights into its immune adaptation and hypoxia tolerance.</title>
        <authorList>
            <person name="Liu Z."/>
            <person name="Zheng J."/>
            <person name="Li H."/>
            <person name="Fang K."/>
            <person name="Wang S."/>
            <person name="He J."/>
            <person name="Zhou D."/>
            <person name="Weng S."/>
            <person name="Chi M."/>
            <person name="Gu Z."/>
            <person name="He J."/>
            <person name="Li F."/>
            <person name="Wang M."/>
        </authorList>
    </citation>
    <scope>NUCLEOTIDE SEQUENCE [LARGE SCALE GENOMIC DNA]</scope>
    <source>
        <strain evidence="2">ZL_2023a</strain>
    </source>
</reference>
<sequence length="122" mass="13404">HFAAQCGRQQWKKDARRPPMEEPIHKVTVMHESGACPKTSLWSEEVEQEELIEGSCVTLPGDPSSVGPVMLGEEGRMVMEERVDDTLATVLKGLLDTPGEVEEEGLELSLGNVSCVRSQDVE</sequence>
<dbReference type="AlphaFoldDB" id="A0AAW0XR63"/>
<evidence type="ECO:0000256" key="1">
    <source>
        <dbReference type="SAM" id="MobiDB-lite"/>
    </source>
</evidence>
<gene>
    <name evidence="2" type="ORF">OTU49_001744</name>
</gene>
<feature type="non-terminal residue" evidence="2">
    <location>
        <position position="1"/>
    </location>
</feature>
<name>A0AAW0XR63_CHEQU</name>
<dbReference type="Proteomes" id="UP001445076">
    <property type="component" value="Unassembled WGS sequence"/>
</dbReference>
<protein>
    <submittedName>
        <fullName evidence="2">Uncharacterized protein</fullName>
    </submittedName>
</protein>